<evidence type="ECO:0000313" key="10">
    <source>
        <dbReference type="EMBL" id="TGD57746.1"/>
    </source>
</evidence>
<keyword evidence="7 9" id="KW-0811">Translocation</keyword>
<dbReference type="PANTHER" id="PTHR42982:SF1">
    <property type="entry name" value="SEC-INDEPENDENT PROTEIN TRANSLOCASE PROTEIN TATA"/>
    <property type="match status" value="1"/>
</dbReference>
<keyword evidence="8 9" id="KW-0472">Membrane</keyword>
<keyword evidence="3 9" id="KW-1003">Cell membrane</keyword>
<comment type="subunit">
    <text evidence="9">Forms a complex with TatC.</text>
</comment>
<keyword evidence="4 9" id="KW-0812">Transmembrane</keyword>
<keyword evidence="2 9" id="KW-0813">Transport</keyword>
<comment type="function">
    <text evidence="9">Part of the twin-arginine translocation (Tat) system that transports large folded proteins containing a characteristic twin-arginine motif in their signal peptide across membranes. TatA could form the protein-conducting channel of the Tat system.</text>
</comment>
<keyword evidence="5 9" id="KW-0653">Protein transport</keyword>
<evidence type="ECO:0000256" key="9">
    <source>
        <dbReference type="HAMAP-Rule" id="MF_00236"/>
    </source>
</evidence>
<dbReference type="OrthoDB" id="1525160at2"/>
<name>A0A4Z0L682_9FLAO</name>
<dbReference type="Proteomes" id="UP000297407">
    <property type="component" value="Unassembled WGS sequence"/>
</dbReference>
<evidence type="ECO:0000256" key="2">
    <source>
        <dbReference type="ARBA" id="ARBA00022448"/>
    </source>
</evidence>
<evidence type="ECO:0000313" key="11">
    <source>
        <dbReference type="Proteomes" id="UP000297407"/>
    </source>
</evidence>
<dbReference type="Pfam" id="PF02416">
    <property type="entry name" value="TatA_B_E"/>
    <property type="match status" value="1"/>
</dbReference>
<gene>
    <name evidence="9" type="primary">tatA</name>
    <name evidence="10" type="ORF">E4635_11255</name>
</gene>
<dbReference type="InterPro" id="IPR003369">
    <property type="entry name" value="TatA/B/E"/>
</dbReference>
<dbReference type="HAMAP" id="MF_00236">
    <property type="entry name" value="TatA_E"/>
    <property type="match status" value="1"/>
</dbReference>
<evidence type="ECO:0000256" key="4">
    <source>
        <dbReference type="ARBA" id="ARBA00022692"/>
    </source>
</evidence>
<protein>
    <recommendedName>
        <fullName evidence="9">Sec-independent protein translocase protein TatA</fullName>
    </recommendedName>
</protein>
<keyword evidence="11" id="KW-1185">Reference proteome</keyword>
<feature type="transmembrane region" description="Helical" evidence="9">
    <location>
        <begin position="6"/>
        <end position="22"/>
    </location>
</feature>
<keyword evidence="6 9" id="KW-1133">Transmembrane helix</keyword>
<dbReference type="PANTHER" id="PTHR42982">
    <property type="entry name" value="SEC-INDEPENDENT PROTEIN TRANSLOCASE PROTEIN TATA"/>
    <property type="match status" value="1"/>
</dbReference>
<evidence type="ECO:0000256" key="7">
    <source>
        <dbReference type="ARBA" id="ARBA00023010"/>
    </source>
</evidence>
<comment type="similarity">
    <text evidence="9">Belongs to the TatA/E family.</text>
</comment>
<evidence type="ECO:0000256" key="1">
    <source>
        <dbReference type="ARBA" id="ARBA00004162"/>
    </source>
</evidence>
<evidence type="ECO:0000256" key="8">
    <source>
        <dbReference type="ARBA" id="ARBA00023136"/>
    </source>
</evidence>
<comment type="subcellular location">
    <subcellularLocation>
        <location evidence="1 9">Cell membrane</location>
        <topology evidence="1 9">Single-pass membrane protein</topology>
    </subcellularLocation>
</comment>
<evidence type="ECO:0000256" key="5">
    <source>
        <dbReference type="ARBA" id="ARBA00022927"/>
    </source>
</evidence>
<sequence length="116" mass="12624">MFGIGGGELIVIIFIALMLFGSEKIPDIARTLGKAMAQLKNATNDIKSEIQRSADANDIDIKSLTSDFTSEIDNVKQGFNKMISDAPGETPLDITSEINKVKENIDDLTGPIKRQL</sequence>
<organism evidence="10 11">
    <name type="scientific">Flavobacterium humi</name>
    <dbReference type="NCBI Taxonomy" id="2562683"/>
    <lineage>
        <taxon>Bacteria</taxon>
        <taxon>Pseudomonadati</taxon>
        <taxon>Bacteroidota</taxon>
        <taxon>Flavobacteriia</taxon>
        <taxon>Flavobacteriales</taxon>
        <taxon>Flavobacteriaceae</taxon>
        <taxon>Flavobacterium</taxon>
    </lineage>
</organism>
<evidence type="ECO:0000256" key="3">
    <source>
        <dbReference type="ARBA" id="ARBA00022475"/>
    </source>
</evidence>
<dbReference type="InterPro" id="IPR006312">
    <property type="entry name" value="TatA/E"/>
</dbReference>
<dbReference type="GO" id="GO:0008320">
    <property type="term" value="F:protein transmembrane transporter activity"/>
    <property type="evidence" value="ECO:0007669"/>
    <property type="project" value="UniProtKB-UniRule"/>
</dbReference>
<dbReference type="Gene3D" id="1.20.5.3310">
    <property type="match status" value="1"/>
</dbReference>
<dbReference type="GO" id="GO:0043953">
    <property type="term" value="P:protein transport by the Tat complex"/>
    <property type="evidence" value="ECO:0007669"/>
    <property type="project" value="UniProtKB-UniRule"/>
</dbReference>
<dbReference type="GO" id="GO:0033281">
    <property type="term" value="C:TAT protein transport complex"/>
    <property type="evidence" value="ECO:0007669"/>
    <property type="project" value="UniProtKB-UniRule"/>
</dbReference>
<dbReference type="EMBL" id="SRLH01000005">
    <property type="protein sequence ID" value="TGD57746.1"/>
    <property type="molecule type" value="Genomic_DNA"/>
</dbReference>
<proteinExistence type="inferred from homology"/>
<dbReference type="PRINTS" id="PR01506">
    <property type="entry name" value="TATBPROTEIN"/>
</dbReference>
<comment type="caution">
    <text evidence="10">The sequence shown here is derived from an EMBL/GenBank/DDBJ whole genome shotgun (WGS) entry which is preliminary data.</text>
</comment>
<dbReference type="RefSeq" id="WP_135526786.1">
    <property type="nucleotide sequence ID" value="NZ_SRLH01000005.1"/>
</dbReference>
<dbReference type="AlphaFoldDB" id="A0A4Z0L682"/>
<evidence type="ECO:0000256" key="6">
    <source>
        <dbReference type="ARBA" id="ARBA00022989"/>
    </source>
</evidence>
<accession>A0A4Z0L682</accession>
<reference evidence="10 11" key="1">
    <citation type="submission" date="2019-04" db="EMBL/GenBank/DDBJ databases">
        <title>Flavobacterium sp. strain DS2-A Genome sequencing and assembly.</title>
        <authorList>
            <person name="Kim I."/>
        </authorList>
    </citation>
    <scope>NUCLEOTIDE SEQUENCE [LARGE SCALE GENOMIC DNA]</scope>
    <source>
        <strain evidence="10 11">DS2-A</strain>
    </source>
</reference>